<proteinExistence type="predicted"/>
<dbReference type="AlphaFoldDB" id="A0A521EEG1"/>
<dbReference type="RefSeq" id="WP_142529170.1">
    <property type="nucleotide sequence ID" value="NZ_CBCSJO010000008.1"/>
</dbReference>
<sequence>MDHPQVAKNQSAHYFGRTAIDFEKSYKVKDLRVSKGFSDRDLSFLLGFRALYVRDVENPLHKLIYKAKETNYLQHIFDCSLDQVMYLTLPDLNYDLYILATANSEGTNSYEIFKEDVSGRYVLLHSFTELAKDTQILPKCNTSSEKVQEYISSLQETDYFLTPKTGLEIFRKCIEHFKGHLKPTFIEEAIKNINKSSSTKITIGKNEMRRFVYSTV</sequence>
<organism evidence="1 2">
    <name type="scientific">Pedobacter westerhofensis</name>
    <dbReference type="NCBI Taxonomy" id="425512"/>
    <lineage>
        <taxon>Bacteria</taxon>
        <taxon>Pseudomonadati</taxon>
        <taxon>Bacteroidota</taxon>
        <taxon>Sphingobacteriia</taxon>
        <taxon>Sphingobacteriales</taxon>
        <taxon>Sphingobacteriaceae</taxon>
        <taxon>Pedobacter</taxon>
    </lineage>
</organism>
<accession>A0A521EEG1</accession>
<protein>
    <submittedName>
        <fullName evidence="1">Uncharacterized protein</fullName>
    </submittedName>
</protein>
<evidence type="ECO:0000313" key="1">
    <source>
        <dbReference type="EMBL" id="SMO82242.1"/>
    </source>
</evidence>
<dbReference type="Proteomes" id="UP000320300">
    <property type="component" value="Unassembled WGS sequence"/>
</dbReference>
<reference evidence="1 2" key="1">
    <citation type="submission" date="2017-05" db="EMBL/GenBank/DDBJ databases">
        <authorList>
            <person name="Varghese N."/>
            <person name="Submissions S."/>
        </authorList>
    </citation>
    <scope>NUCLEOTIDE SEQUENCE [LARGE SCALE GENOMIC DNA]</scope>
    <source>
        <strain evidence="1 2">DSM 19036</strain>
    </source>
</reference>
<evidence type="ECO:0000313" key="2">
    <source>
        <dbReference type="Proteomes" id="UP000320300"/>
    </source>
</evidence>
<dbReference type="OrthoDB" id="978725at2"/>
<dbReference type="EMBL" id="FXTN01000008">
    <property type="protein sequence ID" value="SMO82242.1"/>
    <property type="molecule type" value="Genomic_DNA"/>
</dbReference>
<name>A0A521EEG1_9SPHI</name>
<gene>
    <name evidence="1" type="ORF">SAMN06265348_1088</name>
</gene>
<keyword evidence="2" id="KW-1185">Reference proteome</keyword>